<evidence type="ECO:0000256" key="5">
    <source>
        <dbReference type="ARBA" id="ARBA00023136"/>
    </source>
</evidence>
<dbReference type="GO" id="GO:0007009">
    <property type="term" value="P:plasma membrane organization"/>
    <property type="evidence" value="ECO:0007669"/>
    <property type="project" value="TreeGrafter"/>
</dbReference>
<evidence type="ECO:0000313" key="6">
    <source>
        <dbReference type="EnsemblMetazoa" id="Aqu2.1.02832_001"/>
    </source>
</evidence>
<keyword evidence="2" id="KW-0812">Transmembrane</keyword>
<dbReference type="GO" id="GO:0016020">
    <property type="term" value="C:membrane"/>
    <property type="evidence" value="ECO:0007669"/>
    <property type="project" value="UniProtKB-SubCell"/>
</dbReference>
<evidence type="ECO:0000256" key="2">
    <source>
        <dbReference type="ARBA" id="ARBA00022692"/>
    </source>
</evidence>
<dbReference type="InterPro" id="IPR037721">
    <property type="entry name" value="Ferlin"/>
</dbReference>
<dbReference type="eggNOG" id="KOG1326">
    <property type="taxonomic scope" value="Eukaryota"/>
</dbReference>
<evidence type="ECO:0000256" key="1">
    <source>
        <dbReference type="ARBA" id="ARBA00004370"/>
    </source>
</evidence>
<keyword evidence="5" id="KW-0472">Membrane</keyword>
<comment type="subcellular location">
    <subcellularLocation>
        <location evidence="1">Membrane</location>
    </subcellularLocation>
</comment>
<accession>A0A1X7SL14</accession>
<dbReference type="InParanoid" id="A0A1X7SL14"/>
<keyword evidence="4" id="KW-1133">Transmembrane helix</keyword>
<organism evidence="6">
    <name type="scientific">Amphimedon queenslandica</name>
    <name type="common">Sponge</name>
    <dbReference type="NCBI Taxonomy" id="400682"/>
    <lineage>
        <taxon>Eukaryota</taxon>
        <taxon>Metazoa</taxon>
        <taxon>Porifera</taxon>
        <taxon>Demospongiae</taxon>
        <taxon>Heteroscleromorpha</taxon>
        <taxon>Haplosclerida</taxon>
        <taxon>Niphatidae</taxon>
        <taxon>Amphimedon</taxon>
    </lineage>
</organism>
<sequence>LDENVPAQASTTPPSNPVYDGNAYYYLPWTQQKPCVVIDSQWEDVSFRIATQNILLHIADKLNTGLQEVQIKMTHEKYDHNECRDILLTALQDALEDIEHGIPDLPPTGFTQLDKYRHKSRLEELGLMLGEAKQLLTTPEGTPVENLTLQPVMDLVEEFHSRLKTLAVE</sequence>
<dbReference type="PANTHER" id="PTHR12546:SF33">
    <property type="entry name" value="SPERM VESICLE FUSION PROTEIN FER-1"/>
    <property type="match status" value="1"/>
</dbReference>
<dbReference type="EnsemblMetazoa" id="Aqu2.1.02832_001">
    <property type="protein sequence ID" value="Aqu2.1.02832_001"/>
    <property type="gene ID" value="Aqu2.1.02832"/>
</dbReference>
<evidence type="ECO:0000256" key="4">
    <source>
        <dbReference type="ARBA" id="ARBA00022989"/>
    </source>
</evidence>
<proteinExistence type="predicted"/>
<reference evidence="6" key="1">
    <citation type="submission" date="2017-05" db="UniProtKB">
        <authorList>
            <consortium name="EnsemblMetazoa"/>
        </authorList>
    </citation>
    <scope>IDENTIFICATION</scope>
</reference>
<dbReference type="PANTHER" id="PTHR12546">
    <property type="entry name" value="FER-1-LIKE"/>
    <property type="match status" value="1"/>
</dbReference>
<name>A0A1X7SL14_AMPQE</name>
<keyword evidence="3" id="KW-0677">Repeat</keyword>
<dbReference type="AlphaFoldDB" id="A0A1X7SL14"/>
<dbReference type="OrthoDB" id="10059618at2759"/>
<protein>
    <submittedName>
        <fullName evidence="6">Uncharacterized protein</fullName>
    </submittedName>
</protein>
<evidence type="ECO:0000256" key="3">
    <source>
        <dbReference type="ARBA" id="ARBA00022737"/>
    </source>
</evidence>